<dbReference type="RefSeq" id="WP_068747989.1">
    <property type="nucleotide sequence ID" value="NZ_LOHZ01000023.1"/>
</dbReference>
<keyword evidence="5" id="KW-0627">Porphyrin biosynthesis</keyword>
<dbReference type="AlphaFoldDB" id="A0A162MRK6"/>
<dbReference type="EC" id="1.3.1.76" evidence="2"/>
<evidence type="ECO:0000256" key="5">
    <source>
        <dbReference type="ARBA" id="ARBA00023244"/>
    </source>
</evidence>
<dbReference type="SUPFAM" id="SSF51735">
    <property type="entry name" value="NAD(P)-binding Rossmann-fold domains"/>
    <property type="match status" value="1"/>
</dbReference>
<evidence type="ECO:0000256" key="3">
    <source>
        <dbReference type="ARBA" id="ARBA00023002"/>
    </source>
</evidence>
<dbReference type="GO" id="GO:0019354">
    <property type="term" value="P:siroheme biosynthetic process"/>
    <property type="evidence" value="ECO:0007669"/>
    <property type="project" value="UniProtKB-UniPathway"/>
</dbReference>
<evidence type="ECO:0000256" key="4">
    <source>
        <dbReference type="ARBA" id="ARBA00023027"/>
    </source>
</evidence>
<comment type="pathway">
    <text evidence="1">Porphyrin-containing compound metabolism; siroheme biosynthesis; sirohydrochlorin from precorrin-2: step 1/1.</text>
</comment>
<proteinExistence type="predicted"/>
<dbReference type="GO" id="GO:0043115">
    <property type="term" value="F:precorrin-2 dehydrogenase activity"/>
    <property type="evidence" value="ECO:0007669"/>
    <property type="project" value="UniProtKB-EC"/>
</dbReference>
<protein>
    <recommendedName>
        <fullName evidence="2">precorrin-2 dehydrogenase</fullName>
        <ecNumber evidence="2">1.3.1.76</ecNumber>
    </recommendedName>
</protein>
<evidence type="ECO:0000256" key="1">
    <source>
        <dbReference type="ARBA" id="ARBA00005010"/>
    </source>
</evidence>
<organism evidence="6 7">
    <name type="scientific">Thermovenabulum gondwanense</name>
    <dbReference type="NCBI Taxonomy" id="520767"/>
    <lineage>
        <taxon>Bacteria</taxon>
        <taxon>Bacillati</taxon>
        <taxon>Bacillota</taxon>
        <taxon>Clostridia</taxon>
        <taxon>Thermosediminibacterales</taxon>
        <taxon>Thermosediminibacteraceae</taxon>
        <taxon>Thermovenabulum</taxon>
    </lineage>
</organism>
<dbReference type="EMBL" id="LOHZ01000023">
    <property type="protein sequence ID" value="KYO67019.1"/>
    <property type="molecule type" value="Genomic_DNA"/>
</dbReference>
<gene>
    <name evidence="6" type="ORF">ATZ99_08360</name>
</gene>
<dbReference type="GO" id="GO:0004325">
    <property type="term" value="F:ferrochelatase activity"/>
    <property type="evidence" value="ECO:0007669"/>
    <property type="project" value="InterPro"/>
</dbReference>
<name>A0A162MRK6_9FIRM</name>
<keyword evidence="3" id="KW-0560">Oxidoreductase</keyword>
<evidence type="ECO:0000313" key="6">
    <source>
        <dbReference type="EMBL" id="KYO67019.1"/>
    </source>
</evidence>
<dbReference type="InterPro" id="IPR028161">
    <property type="entry name" value="Met8-like"/>
</dbReference>
<keyword evidence="4" id="KW-0520">NAD</keyword>
<dbReference type="Gene3D" id="3.40.50.720">
    <property type="entry name" value="NAD(P)-binding Rossmann-like Domain"/>
    <property type="match status" value="1"/>
</dbReference>
<reference evidence="6 7" key="1">
    <citation type="submission" date="2015-12" db="EMBL/GenBank/DDBJ databases">
        <title>Draft genome of Thermovenabulum gondwanense isolated from a red thermophilic microbial mat colonisisng an outflow channel of a bore well.</title>
        <authorList>
            <person name="Patel B.K."/>
        </authorList>
    </citation>
    <scope>NUCLEOTIDE SEQUENCE [LARGE SCALE GENOMIC DNA]</scope>
    <source>
        <strain evidence="6 7">R270</strain>
    </source>
</reference>
<dbReference type="UniPathway" id="UPA00262">
    <property type="reaction ID" value="UER00222"/>
</dbReference>
<evidence type="ECO:0000313" key="7">
    <source>
        <dbReference type="Proteomes" id="UP000075737"/>
    </source>
</evidence>
<dbReference type="PANTHER" id="PTHR35330:SF1">
    <property type="entry name" value="SIROHEME BIOSYNTHESIS PROTEIN MET8"/>
    <property type="match status" value="1"/>
</dbReference>
<dbReference type="PANTHER" id="PTHR35330">
    <property type="entry name" value="SIROHEME BIOSYNTHESIS PROTEIN MET8"/>
    <property type="match status" value="1"/>
</dbReference>
<keyword evidence="7" id="KW-1185">Reference proteome</keyword>
<dbReference type="OrthoDB" id="1715866at2"/>
<dbReference type="InterPro" id="IPR036291">
    <property type="entry name" value="NAD(P)-bd_dom_sf"/>
</dbReference>
<dbReference type="Pfam" id="PF13241">
    <property type="entry name" value="NAD_binding_7"/>
    <property type="match status" value="1"/>
</dbReference>
<evidence type="ECO:0000256" key="2">
    <source>
        <dbReference type="ARBA" id="ARBA00012400"/>
    </source>
</evidence>
<accession>A0A162MRK6</accession>
<dbReference type="STRING" id="520767.ATZ99_08360"/>
<sequence length="219" mass="24811">MHEVNSEDILGLNFLGISLIACKIRVGIVGGGRAAFIKALSFAGRGTEVEVLSPDFSEGFCGLKNENVKLIKGEYEAGFIEDKHLVIIAVKGKDEDRIIEDCERANKLYLVCSNFRKGNFIKPFQDNTKNIFFTVNTRGNPMGAVFLGKKVGEVLKGYDDFMDFIFEVREKFRGSRIKKELMEYVNSEEFYRLFKSGRHEEAIKGFLKDEDHKGGDEKE</sequence>
<dbReference type="NCBIfam" id="NF004045">
    <property type="entry name" value="PRK05562.1"/>
    <property type="match status" value="1"/>
</dbReference>
<dbReference type="Proteomes" id="UP000075737">
    <property type="component" value="Unassembled WGS sequence"/>
</dbReference>
<comment type="caution">
    <text evidence="6">The sequence shown here is derived from an EMBL/GenBank/DDBJ whole genome shotgun (WGS) entry which is preliminary data.</text>
</comment>